<keyword evidence="11" id="KW-0812">Transmembrane</keyword>
<reference evidence="13 14" key="1">
    <citation type="submission" date="2015-12" db="EMBL/GenBank/DDBJ databases">
        <title>Bacillus cereus Group isolate.</title>
        <authorList>
            <person name="Kovac J."/>
        </authorList>
    </citation>
    <scope>NUCLEOTIDE SEQUENCE [LARGE SCALE GENOMIC DNA]</scope>
    <source>
        <strain evidence="13 14">FSL K6-0073</strain>
    </source>
</reference>
<dbReference type="InterPro" id="IPR034202">
    <property type="entry name" value="Subtilisin_Carlsberg-like"/>
</dbReference>
<feature type="active site" description="Charge relay system" evidence="10">
    <location>
        <position position="266"/>
    </location>
</feature>
<keyword evidence="5 10" id="KW-0645">Protease</keyword>
<keyword evidence="8 10" id="KW-0720">Serine protease</keyword>
<dbReference type="Proteomes" id="UP000075476">
    <property type="component" value="Unassembled WGS sequence"/>
</dbReference>
<dbReference type="GO" id="GO:0005576">
    <property type="term" value="C:extracellular region"/>
    <property type="evidence" value="ECO:0007669"/>
    <property type="project" value="UniProtKB-SubCell"/>
</dbReference>
<dbReference type="EMBL" id="LOMO01000224">
    <property type="protein sequence ID" value="KXY31090.1"/>
    <property type="molecule type" value="Genomic_DNA"/>
</dbReference>
<feature type="transmembrane region" description="Helical" evidence="11">
    <location>
        <begin position="7"/>
        <end position="27"/>
    </location>
</feature>
<keyword evidence="9" id="KW-0106">Calcium</keyword>
<gene>
    <name evidence="13" type="ORF">AT268_16250</name>
</gene>
<dbReference type="PANTHER" id="PTHR43806:SF11">
    <property type="entry name" value="CEREVISIN-RELATED"/>
    <property type="match status" value="1"/>
</dbReference>
<evidence type="ECO:0000259" key="12">
    <source>
        <dbReference type="Pfam" id="PF00082"/>
    </source>
</evidence>
<keyword evidence="11" id="KW-1133">Transmembrane helix</keyword>
<evidence type="ECO:0000256" key="3">
    <source>
        <dbReference type="ARBA" id="ARBA00011073"/>
    </source>
</evidence>
<evidence type="ECO:0000256" key="9">
    <source>
        <dbReference type="ARBA" id="ARBA00022837"/>
    </source>
</evidence>
<dbReference type="InterPro" id="IPR023827">
    <property type="entry name" value="Peptidase_S8_Asp-AS"/>
</dbReference>
<dbReference type="PRINTS" id="PR00723">
    <property type="entry name" value="SUBTILISIN"/>
</dbReference>
<dbReference type="PROSITE" id="PS00136">
    <property type="entry name" value="SUBTILASE_ASP"/>
    <property type="match status" value="1"/>
</dbReference>
<dbReference type="InterPro" id="IPR022398">
    <property type="entry name" value="Peptidase_S8_His-AS"/>
</dbReference>
<evidence type="ECO:0000256" key="8">
    <source>
        <dbReference type="ARBA" id="ARBA00022825"/>
    </source>
</evidence>
<dbReference type="AlphaFoldDB" id="A0A9X0SL86"/>
<comment type="similarity">
    <text evidence="3 10">Belongs to the peptidase S8 family.</text>
</comment>
<keyword evidence="6" id="KW-0479">Metal-binding</keyword>
<keyword evidence="7 10" id="KW-0378">Hydrolase</keyword>
<sequence>MIKKKILYSLIFLVFVFAICAVYFFFFQPTSLVKINQSDNLALLEKSKKEQGRSWALLNLNSEYWEFESKSKIKVAILDSGIEKQHDDLKNLVIKEYNVIEPQHPVIDVLGHGTNVAGIIAANNNKIGITGVAASLVELYDVKVLNDDGKGKIDNLVQGINWSVEKNVDVLNISFGMSSNHPELERVIEKAIQKGIIVIAAAGNNYGGKVEYPANYKDVISVTAVNHAYKAASFAARNGKIDFAAPGVNVITTTTSNGYSIENGTSLATAHVTGIVSLILANKETFKLPSSKVKFPQEVYKILEKNTVDIGGSNQIGNGFIKL</sequence>
<evidence type="ECO:0000256" key="1">
    <source>
        <dbReference type="ARBA" id="ARBA00001913"/>
    </source>
</evidence>
<comment type="cofactor">
    <cofactor evidence="1">
        <name>Ca(2+)</name>
        <dbReference type="ChEBI" id="CHEBI:29108"/>
    </cofactor>
</comment>
<evidence type="ECO:0000256" key="6">
    <source>
        <dbReference type="ARBA" id="ARBA00022723"/>
    </source>
</evidence>
<dbReference type="InterPro" id="IPR015500">
    <property type="entry name" value="Peptidase_S8_subtilisin-rel"/>
</dbReference>
<evidence type="ECO:0000256" key="2">
    <source>
        <dbReference type="ARBA" id="ARBA00004613"/>
    </source>
</evidence>
<feature type="active site" description="Charge relay system" evidence="10">
    <location>
        <position position="112"/>
    </location>
</feature>
<keyword evidence="11" id="KW-0472">Membrane</keyword>
<protein>
    <submittedName>
        <fullName evidence="13">Peptidase S8</fullName>
    </submittedName>
</protein>
<dbReference type="PANTHER" id="PTHR43806">
    <property type="entry name" value="PEPTIDASE S8"/>
    <property type="match status" value="1"/>
</dbReference>
<evidence type="ECO:0000256" key="7">
    <source>
        <dbReference type="ARBA" id="ARBA00022801"/>
    </source>
</evidence>
<comment type="caution">
    <text evidence="13">The sequence shown here is derived from an EMBL/GenBank/DDBJ whole genome shotgun (WGS) entry which is preliminary data.</text>
</comment>
<dbReference type="InterPro" id="IPR050131">
    <property type="entry name" value="Peptidase_S8_subtilisin-like"/>
</dbReference>
<dbReference type="SUPFAM" id="SSF52743">
    <property type="entry name" value="Subtilisin-like"/>
    <property type="match status" value="1"/>
</dbReference>
<dbReference type="PROSITE" id="PS51892">
    <property type="entry name" value="SUBTILASE"/>
    <property type="match status" value="1"/>
</dbReference>
<evidence type="ECO:0000313" key="14">
    <source>
        <dbReference type="Proteomes" id="UP000075476"/>
    </source>
</evidence>
<dbReference type="InterPro" id="IPR036852">
    <property type="entry name" value="Peptidase_S8/S53_dom_sf"/>
</dbReference>
<keyword evidence="4" id="KW-0964">Secreted</keyword>
<evidence type="ECO:0000256" key="10">
    <source>
        <dbReference type="PROSITE-ProRule" id="PRU01240"/>
    </source>
</evidence>
<organism evidence="13 14">
    <name type="scientific">Bacillus cereus</name>
    <dbReference type="NCBI Taxonomy" id="1396"/>
    <lineage>
        <taxon>Bacteria</taxon>
        <taxon>Bacillati</taxon>
        <taxon>Bacillota</taxon>
        <taxon>Bacilli</taxon>
        <taxon>Bacillales</taxon>
        <taxon>Bacillaceae</taxon>
        <taxon>Bacillus</taxon>
        <taxon>Bacillus cereus group</taxon>
    </lineage>
</organism>
<dbReference type="RefSeq" id="WP_061663878.1">
    <property type="nucleotide sequence ID" value="NZ_JAJERO010000021.1"/>
</dbReference>
<dbReference type="GO" id="GO:0004252">
    <property type="term" value="F:serine-type endopeptidase activity"/>
    <property type="evidence" value="ECO:0007669"/>
    <property type="project" value="UniProtKB-UniRule"/>
</dbReference>
<evidence type="ECO:0000256" key="11">
    <source>
        <dbReference type="SAM" id="Phobius"/>
    </source>
</evidence>
<dbReference type="PROSITE" id="PS00137">
    <property type="entry name" value="SUBTILASE_HIS"/>
    <property type="match status" value="1"/>
</dbReference>
<dbReference type="Gene3D" id="3.40.50.200">
    <property type="entry name" value="Peptidase S8/S53 domain"/>
    <property type="match status" value="1"/>
</dbReference>
<dbReference type="GO" id="GO:0006508">
    <property type="term" value="P:proteolysis"/>
    <property type="evidence" value="ECO:0007669"/>
    <property type="project" value="UniProtKB-KW"/>
</dbReference>
<dbReference type="Pfam" id="PF00082">
    <property type="entry name" value="Peptidase_S8"/>
    <property type="match status" value="1"/>
</dbReference>
<evidence type="ECO:0000256" key="5">
    <source>
        <dbReference type="ARBA" id="ARBA00022670"/>
    </source>
</evidence>
<evidence type="ECO:0000313" key="13">
    <source>
        <dbReference type="EMBL" id="KXY31090.1"/>
    </source>
</evidence>
<accession>A0A9X0SL86</accession>
<dbReference type="CDD" id="cd07477">
    <property type="entry name" value="Peptidases_S8_Subtilisin_subset"/>
    <property type="match status" value="1"/>
</dbReference>
<proteinExistence type="inferred from homology"/>
<feature type="active site" description="Charge relay system" evidence="10">
    <location>
        <position position="79"/>
    </location>
</feature>
<evidence type="ECO:0000256" key="4">
    <source>
        <dbReference type="ARBA" id="ARBA00022525"/>
    </source>
</evidence>
<comment type="subcellular location">
    <subcellularLocation>
        <location evidence="2">Secreted</location>
    </subcellularLocation>
</comment>
<dbReference type="GO" id="GO:0046872">
    <property type="term" value="F:metal ion binding"/>
    <property type="evidence" value="ECO:0007669"/>
    <property type="project" value="UniProtKB-KW"/>
</dbReference>
<dbReference type="InterPro" id="IPR000209">
    <property type="entry name" value="Peptidase_S8/S53_dom"/>
</dbReference>
<feature type="domain" description="Peptidase S8/S53" evidence="12">
    <location>
        <begin position="71"/>
        <end position="285"/>
    </location>
</feature>
<name>A0A9X0SL86_BACCE</name>